<dbReference type="CDD" id="cd13565">
    <property type="entry name" value="PBP2_PstS"/>
    <property type="match status" value="1"/>
</dbReference>
<sequence length="344" mass="36419">MLNATTVSRLGTAAALAAATLMGANAAQATDITGAGSSFVYPVLSRWSASYAEKTGNHLNYQSVGSGAGIAQIKEGTIDFGASDAPMKAEDLKKFGLGQFPVVVGGIVPVVNIAGVQAGQIKLDGATLADIFLGKIRNWNDPKIAAMNSGLKLPAGKITVVHRSDGSGTSFNFTNYLSKVSPEWASQVKFGTSVDWPTGVGGKGNEGVSQYVKQIKGSIGYVEYAYAVKNKISWVDLKNAAGNVVPPNADSFAAAATTADWASAKDFNLIMTNAPGAKAWPITATTWVIMYKQPKNAEHSKVAFDFFKWALENGQQQAAALDYVPLPRNLVQTIEAYWASEYKH</sequence>
<dbReference type="InterPro" id="IPR024370">
    <property type="entry name" value="PBP_domain"/>
</dbReference>
<feature type="signal peptide" evidence="8">
    <location>
        <begin position="1"/>
        <end position="29"/>
    </location>
</feature>
<dbReference type="Proteomes" id="UP000823790">
    <property type="component" value="Unassembled WGS sequence"/>
</dbReference>
<dbReference type="RefSeq" id="WP_209614568.1">
    <property type="nucleotide sequence ID" value="NZ_JAGJRS010000003.1"/>
</dbReference>
<evidence type="ECO:0000259" key="9">
    <source>
        <dbReference type="Pfam" id="PF12849"/>
    </source>
</evidence>
<dbReference type="PANTHER" id="PTHR42996">
    <property type="entry name" value="PHOSPHATE-BINDING PROTEIN PSTS"/>
    <property type="match status" value="1"/>
</dbReference>
<organism evidence="10 11">
    <name type="scientific">Frateuria flava</name>
    <dbReference type="NCBI Taxonomy" id="2821489"/>
    <lineage>
        <taxon>Bacteria</taxon>
        <taxon>Pseudomonadati</taxon>
        <taxon>Pseudomonadota</taxon>
        <taxon>Gammaproteobacteria</taxon>
        <taxon>Lysobacterales</taxon>
        <taxon>Rhodanobacteraceae</taxon>
        <taxon>Frateuria</taxon>
    </lineage>
</organism>
<keyword evidence="8" id="KW-0732">Signal</keyword>
<dbReference type="NCBIfam" id="NF008171">
    <property type="entry name" value="PRK10918.1"/>
    <property type="match status" value="1"/>
</dbReference>
<protein>
    <recommendedName>
        <fullName evidence="4 7">Phosphate-binding protein PstS</fullName>
    </recommendedName>
</protein>
<dbReference type="SUPFAM" id="SSF53850">
    <property type="entry name" value="Periplasmic binding protein-like II"/>
    <property type="match status" value="1"/>
</dbReference>
<comment type="similarity">
    <text evidence="2 7">Belongs to the PstS family.</text>
</comment>
<evidence type="ECO:0000256" key="7">
    <source>
        <dbReference type="PIRNR" id="PIRNR002756"/>
    </source>
</evidence>
<evidence type="ECO:0000256" key="3">
    <source>
        <dbReference type="ARBA" id="ARBA00011529"/>
    </source>
</evidence>
<dbReference type="NCBIfam" id="TIGR00975">
    <property type="entry name" value="3a0107s03"/>
    <property type="match status" value="1"/>
</dbReference>
<evidence type="ECO:0000256" key="6">
    <source>
        <dbReference type="ARBA" id="ARBA00022592"/>
    </source>
</evidence>
<dbReference type="InterPro" id="IPR005673">
    <property type="entry name" value="ABC_phos-bd_PstS"/>
</dbReference>
<dbReference type="Pfam" id="PF12849">
    <property type="entry name" value="PBP_like_2"/>
    <property type="match status" value="1"/>
</dbReference>
<evidence type="ECO:0000313" key="11">
    <source>
        <dbReference type="Proteomes" id="UP000823790"/>
    </source>
</evidence>
<evidence type="ECO:0000256" key="1">
    <source>
        <dbReference type="ARBA" id="ARBA00002841"/>
    </source>
</evidence>
<name>A0ABS4DIH7_9GAMM</name>
<keyword evidence="11" id="KW-1185">Reference proteome</keyword>
<dbReference type="PANTHER" id="PTHR42996:SF1">
    <property type="entry name" value="PHOSPHATE-BINDING PROTEIN PSTS"/>
    <property type="match status" value="1"/>
</dbReference>
<gene>
    <name evidence="10" type="primary">pstS</name>
    <name evidence="10" type="ORF">J7I44_00850</name>
</gene>
<evidence type="ECO:0000256" key="4">
    <source>
        <dbReference type="ARBA" id="ARBA00021889"/>
    </source>
</evidence>
<accession>A0ABS4DIH7</accession>
<dbReference type="InterPro" id="IPR050962">
    <property type="entry name" value="Phosphate-bind_PstS"/>
</dbReference>
<evidence type="ECO:0000256" key="5">
    <source>
        <dbReference type="ARBA" id="ARBA00022448"/>
    </source>
</evidence>
<dbReference type="EMBL" id="JAGJRS010000003">
    <property type="protein sequence ID" value="MBP1472830.1"/>
    <property type="molecule type" value="Genomic_DNA"/>
</dbReference>
<feature type="chain" id="PRO_5047408293" description="Phosphate-binding protein PstS" evidence="8">
    <location>
        <begin position="30"/>
        <end position="344"/>
    </location>
</feature>
<dbReference type="PIRSF" id="PIRSF002756">
    <property type="entry name" value="PstS"/>
    <property type="match status" value="1"/>
</dbReference>
<keyword evidence="6 7" id="KW-0592">Phosphate transport</keyword>
<dbReference type="Gene3D" id="3.40.190.10">
    <property type="entry name" value="Periplasmic binding protein-like II"/>
    <property type="match status" value="2"/>
</dbReference>
<reference evidence="10 11" key="1">
    <citation type="submission" date="2021-04" db="EMBL/GenBank/DDBJ databases">
        <authorList>
            <person name="Huq M.A."/>
        </authorList>
    </citation>
    <scope>NUCLEOTIDE SEQUENCE [LARGE SCALE GENOMIC DNA]</scope>
    <source>
        <strain evidence="10 11">MAH-13</strain>
    </source>
</reference>
<evidence type="ECO:0000256" key="2">
    <source>
        <dbReference type="ARBA" id="ARBA00008725"/>
    </source>
</evidence>
<proteinExistence type="inferred from homology"/>
<evidence type="ECO:0000313" key="10">
    <source>
        <dbReference type="EMBL" id="MBP1472830.1"/>
    </source>
</evidence>
<evidence type="ECO:0000256" key="8">
    <source>
        <dbReference type="SAM" id="SignalP"/>
    </source>
</evidence>
<comment type="subunit">
    <text evidence="3 7">The complex is composed of two ATP-binding proteins (PstB), two transmembrane proteins (PstC and PstA) and a solute-binding protein (PstS).</text>
</comment>
<comment type="function">
    <text evidence="1 7">Part of the ABC transporter complex PstSACB involved in phosphate import.</text>
</comment>
<keyword evidence="5 7" id="KW-0813">Transport</keyword>
<feature type="domain" description="PBP" evidence="9">
    <location>
        <begin position="26"/>
        <end position="311"/>
    </location>
</feature>
<comment type="caution">
    <text evidence="10">The sequence shown here is derived from an EMBL/GenBank/DDBJ whole genome shotgun (WGS) entry which is preliminary data.</text>
</comment>